<sequence length="117" mass="12203">MSTGDVSHGRGGMGNIGPDETEYIDGEIVRTGDPTSAGGAYSAGRGGAGNIGAPQRDPVRPSMDEDVVPSPAKVQAHENEGFHSGRGGEGNAHLPEGEKKNEGLAERLKRKILGWRK</sequence>
<proteinExistence type="predicted"/>
<keyword evidence="3" id="KW-1185">Reference proteome</keyword>
<organism evidence="2 3">
    <name type="scientific">Tuber borchii</name>
    <name type="common">White truffle</name>
    <dbReference type="NCBI Taxonomy" id="42251"/>
    <lineage>
        <taxon>Eukaryota</taxon>
        <taxon>Fungi</taxon>
        <taxon>Dikarya</taxon>
        <taxon>Ascomycota</taxon>
        <taxon>Pezizomycotina</taxon>
        <taxon>Pezizomycetes</taxon>
        <taxon>Pezizales</taxon>
        <taxon>Tuberaceae</taxon>
        <taxon>Tuber</taxon>
    </lineage>
</organism>
<dbReference type="InterPro" id="IPR022024">
    <property type="entry name" value="DUF3602"/>
</dbReference>
<dbReference type="OrthoDB" id="2537432at2759"/>
<comment type="caution">
    <text evidence="2">The sequence shown here is derived from an EMBL/GenBank/DDBJ whole genome shotgun (WGS) entry which is preliminary data.</text>
</comment>
<dbReference type="Proteomes" id="UP000244722">
    <property type="component" value="Unassembled WGS sequence"/>
</dbReference>
<dbReference type="AlphaFoldDB" id="A0A2T7A468"/>
<evidence type="ECO:0000313" key="2">
    <source>
        <dbReference type="EMBL" id="PUU82541.1"/>
    </source>
</evidence>
<dbReference type="InterPro" id="IPR053203">
    <property type="entry name" value="Cisplatin_resist-associated"/>
</dbReference>
<accession>A0A2T7A468</accession>
<evidence type="ECO:0000256" key="1">
    <source>
        <dbReference type="SAM" id="MobiDB-lite"/>
    </source>
</evidence>
<protein>
    <submittedName>
        <fullName evidence="2">Uncharacterized protein</fullName>
    </submittedName>
</protein>
<dbReference type="PANTHER" id="PTHR34693:SF3">
    <property type="match status" value="1"/>
</dbReference>
<dbReference type="Pfam" id="PF12223">
    <property type="entry name" value="DUF3602"/>
    <property type="match status" value="1"/>
</dbReference>
<gene>
    <name evidence="2" type="ORF">B9Z19DRAFT_1120572</name>
</gene>
<reference evidence="2 3" key="1">
    <citation type="submission" date="2017-04" db="EMBL/GenBank/DDBJ databases">
        <title>Draft genome sequence of Tuber borchii Vittad., a whitish edible truffle.</title>
        <authorList>
            <consortium name="DOE Joint Genome Institute"/>
            <person name="Murat C."/>
            <person name="Kuo A."/>
            <person name="Barry K.W."/>
            <person name="Clum A."/>
            <person name="Dockter R.B."/>
            <person name="Fauchery L."/>
            <person name="Iotti M."/>
            <person name="Kohler A."/>
            <person name="Labutti K."/>
            <person name="Lindquist E.A."/>
            <person name="Lipzen A."/>
            <person name="Ohm R.A."/>
            <person name="Wang M."/>
            <person name="Grigoriev I.V."/>
            <person name="Zambonelli A."/>
            <person name="Martin F.M."/>
        </authorList>
    </citation>
    <scope>NUCLEOTIDE SEQUENCE [LARGE SCALE GENOMIC DNA]</scope>
    <source>
        <strain evidence="2 3">Tbo3840</strain>
    </source>
</reference>
<evidence type="ECO:0000313" key="3">
    <source>
        <dbReference type="Proteomes" id="UP000244722"/>
    </source>
</evidence>
<dbReference type="PANTHER" id="PTHR34693">
    <property type="entry name" value="PROTEIN PAR32"/>
    <property type="match status" value="1"/>
</dbReference>
<feature type="region of interest" description="Disordered" evidence="1">
    <location>
        <begin position="1"/>
        <end position="105"/>
    </location>
</feature>
<feature type="compositionally biased region" description="Basic and acidic residues" evidence="1">
    <location>
        <begin position="95"/>
        <end position="105"/>
    </location>
</feature>
<name>A0A2T7A468_TUBBO</name>
<dbReference type="EMBL" id="NESQ01000026">
    <property type="protein sequence ID" value="PUU82541.1"/>
    <property type="molecule type" value="Genomic_DNA"/>
</dbReference>